<evidence type="ECO:0000259" key="3">
    <source>
        <dbReference type="PROSITE" id="PS50125"/>
    </source>
</evidence>
<dbReference type="PROSITE" id="PS50110">
    <property type="entry name" value="RESPONSE_REGULATORY"/>
    <property type="match status" value="1"/>
</dbReference>
<evidence type="ECO:0000313" key="5">
    <source>
        <dbReference type="Proteomes" id="UP000256763"/>
    </source>
</evidence>
<feature type="modified residue" description="4-aspartylphosphate" evidence="1">
    <location>
        <position position="58"/>
    </location>
</feature>
<dbReference type="PANTHER" id="PTHR43081:SF1">
    <property type="entry name" value="ADENYLATE CYCLASE, TERMINAL-DIFFERENTIATION SPECIFIC"/>
    <property type="match status" value="1"/>
</dbReference>
<dbReference type="InterPro" id="IPR001054">
    <property type="entry name" value="A/G_cyclase"/>
</dbReference>
<dbReference type="InterPro" id="IPR001789">
    <property type="entry name" value="Sig_transdc_resp-reg_receiver"/>
</dbReference>
<dbReference type="InterPro" id="IPR050697">
    <property type="entry name" value="Adenylyl/Guanylyl_Cyclase_3/4"/>
</dbReference>
<name>A0A3E0WWY6_9GAMM</name>
<dbReference type="OrthoDB" id="9806704at2"/>
<feature type="domain" description="Response regulatory" evidence="2">
    <location>
        <begin position="9"/>
        <end position="125"/>
    </location>
</feature>
<protein>
    <recommendedName>
        <fullName evidence="6">Adenylate/guanylate cyclase domain-containing response regulator</fullName>
    </recommendedName>
</protein>
<dbReference type="SMART" id="SM00448">
    <property type="entry name" value="REC"/>
    <property type="match status" value="1"/>
</dbReference>
<dbReference type="Pfam" id="PF00072">
    <property type="entry name" value="Response_reg"/>
    <property type="match status" value="1"/>
</dbReference>
<feature type="domain" description="Guanylate cyclase" evidence="3">
    <location>
        <begin position="171"/>
        <end position="294"/>
    </location>
</feature>
<dbReference type="SMART" id="SM00044">
    <property type="entry name" value="CYCc"/>
    <property type="match status" value="1"/>
</dbReference>
<gene>
    <name evidence="4" type="ORF">CAL65_09380</name>
</gene>
<dbReference type="PANTHER" id="PTHR43081">
    <property type="entry name" value="ADENYLATE CYCLASE, TERMINAL-DIFFERENTIATION SPECIFIC-RELATED"/>
    <property type="match status" value="1"/>
</dbReference>
<dbReference type="CDD" id="cd07302">
    <property type="entry name" value="CHD"/>
    <property type="match status" value="1"/>
</dbReference>
<reference evidence="5" key="1">
    <citation type="submission" date="2017-05" db="EMBL/GenBank/DDBJ databases">
        <authorList>
            <person name="Sharma S."/>
            <person name="Sidhu C."/>
            <person name="Pinnaka A.K."/>
        </authorList>
    </citation>
    <scope>NUCLEOTIDE SEQUENCE [LARGE SCALE GENOMIC DNA]</scope>
    <source>
        <strain evidence="5">AK93</strain>
    </source>
</reference>
<proteinExistence type="predicted"/>
<dbReference type="PROSITE" id="PS50125">
    <property type="entry name" value="GUANYLATE_CYCLASE_2"/>
    <property type="match status" value="1"/>
</dbReference>
<evidence type="ECO:0008006" key="6">
    <source>
        <dbReference type="Google" id="ProtNLM"/>
    </source>
</evidence>
<evidence type="ECO:0000313" key="4">
    <source>
        <dbReference type="EMBL" id="RFA37482.1"/>
    </source>
</evidence>
<dbReference type="GO" id="GO:0000160">
    <property type="term" value="P:phosphorelay signal transduction system"/>
    <property type="evidence" value="ECO:0007669"/>
    <property type="project" value="InterPro"/>
</dbReference>
<dbReference type="InterPro" id="IPR029787">
    <property type="entry name" value="Nucleotide_cyclase"/>
</dbReference>
<dbReference type="SUPFAM" id="SSF55073">
    <property type="entry name" value="Nucleotide cyclase"/>
    <property type="match status" value="1"/>
</dbReference>
<keyword evidence="5" id="KW-1185">Reference proteome</keyword>
<dbReference type="InterPro" id="IPR011006">
    <property type="entry name" value="CheY-like_superfamily"/>
</dbReference>
<dbReference type="SUPFAM" id="SSF52172">
    <property type="entry name" value="CheY-like"/>
    <property type="match status" value="1"/>
</dbReference>
<organism evidence="4 5">
    <name type="scientific">Alkalilimnicola ehrlichii</name>
    <dbReference type="NCBI Taxonomy" id="351052"/>
    <lineage>
        <taxon>Bacteria</taxon>
        <taxon>Pseudomonadati</taxon>
        <taxon>Pseudomonadota</taxon>
        <taxon>Gammaproteobacteria</taxon>
        <taxon>Chromatiales</taxon>
        <taxon>Ectothiorhodospiraceae</taxon>
        <taxon>Alkalilimnicola</taxon>
    </lineage>
</organism>
<evidence type="ECO:0000259" key="2">
    <source>
        <dbReference type="PROSITE" id="PS50110"/>
    </source>
</evidence>
<accession>A0A3E0WWY6</accession>
<evidence type="ECO:0000256" key="1">
    <source>
        <dbReference type="PROSITE-ProRule" id="PRU00169"/>
    </source>
</evidence>
<dbReference type="AlphaFoldDB" id="A0A3E0WWY6"/>
<dbReference type="Gene3D" id="3.40.50.2300">
    <property type="match status" value="1"/>
</dbReference>
<dbReference type="EMBL" id="NFZW01000007">
    <property type="protein sequence ID" value="RFA37482.1"/>
    <property type="molecule type" value="Genomic_DNA"/>
</dbReference>
<dbReference type="GO" id="GO:0004016">
    <property type="term" value="F:adenylate cyclase activity"/>
    <property type="evidence" value="ECO:0007669"/>
    <property type="project" value="UniProtKB-ARBA"/>
</dbReference>
<dbReference type="Proteomes" id="UP000256763">
    <property type="component" value="Unassembled WGS sequence"/>
</dbReference>
<comment type="caution">
    <text evidence="4">The sequence shown here is derived from an EMBL/GenBank/DDBJ whole genome shotgun (WGS) entry which is preliminary data.</text>
</comment>
<keyword evidence="1" id="KW-0597">Phosphoprotein</keyword>
<sequence>MENTQCQRTIMVVDDHRFSRMVLSRILQAADYQVLIADSSERALEMLEEHIPDAFMIDVEMPGMGGIELCQKLREQPRFSMTPILMVTALEDPAVFRRAFAVGCDDFVDKPLSPLVVTARLGGLLKKYDSFRELERVRVNLARYISPRVRQIIERSAQMDELPPPEEREVCILFSDIRGFTALSQKLPPSVLFSNISQQLGAQVDAVYRNRGYVDKFGGDGIMAVFDGDSMAWDACRCALEIMQVAAEMANEDVPMPLGIGIHQGRVVAGNIGSGKHLDYSVIGNSVNLAARLCGYAHSQDIVVSDIVCQAVGEDRRFRFVDPCYARIRGLPERIKIYRLEPNEEASAALPS</sequence>
<dbReference type="RefSeq" id="WP_116301815.1">
    <property type="nucleotide sequence ID" value="NZ_NFZV01000006.1"/>
</dbReference>
<dbReference type="Gene3D" id="3.30.70.1230">
    <property type="entry name" value="Nucleotide cyclase"/>
    <property type="match status" value="1"/>
</dbReference>
<dbReference type="GO" id="GO:0009190">
    <property type="term" value="P:cyclic nucleotide biosynthetic process"/>
    <property type="evidence" value="ECO:0007669"/>
    <property type="project" value="InterPro"/>
</dbReference>
<dbReference type="Pfam" id="PF00211">
    <property type="entry name" value="Guanylate_cyc"/>
    <property type="match status" value="1"/>
</dbReference>